<dbReference type="InterPro" id="IPR036237">
    <property type="entry name" value="Xyl_isomerase-like_sf"/>
</dbReference>
<evidence type="ECO:0000313" key="3">
    <source>
        <dbReference type="Proteomes" id="UP000322976"/>
    </source>
</evidence>
<reference evidence="2 3" key="1">
    <citation type="submission" date="2019-08" db="EMBL/GenBank/DDBJ databases">
        <title>Calorimonas adulescens gen. nov., sp. nov., an anaerobic thermophilic bacterium from Sakhalin hot spring.</title>
        <authorList>
            <person name="Khomyakova M.A."/>
            <person name="Merkel A.Y."/>
            <person name="Novikov A."/>
            <person name="Bonch-Osmolovskaya E.A."/>
            <person name="Slobodkin A.I."/>
        </authorList>
    </citation>
    <scope>NUCLEOTIDE SEQUENCE [LARGE SCALE GENOMIC DNA]</scope>
    <source>
        <strain evidence="2 3">A05MB</strain>
    </source>
</reference>
<proteinExistence type="predicted"/>
<name>A0A5D8QD47_9THEO</name>
<dbReference type="EMBL" id="VTPS01000005">
    <property type="protein sequence ID" value="TZE82525.1"/>
    <property type="molecule type" value="Genomic_DNA"/>
</dbReference>
<dbReference type="PANTHER" id="PTHR12110:SF21">
    <property type="entry name" value="XYLOSE ISOMERASE-LIKE TIM BARREL DOMAIN-CONTAINING PROTEIN"/>
    <property type="match status" value="1"/>
</dbReference>
<dbReference type="GO" id="GO:0016853">
    <property type="term" value="F:isomerase activity"/>
    <property type="evidence" value="ECO:0007669"/>
    <property type="project" value="UniProtKB-KW"/>
</dbReference>
<protein>
    <submittedName>
        <fullName evidence="2">Sugar phosphate isomerase/epimerase</fullName>
    </submittedName>
</protein>
<dbReference type="AlphaFoldDB" id="A0A5D8QD47"/>
<accession>A0A5D8QD47</accession>
<dbReference type="InterPro" id="IPR050312">
    <property type="entry name" value="IolE/XylAMocC-like"/>
</dbReference>
<dbReference type="PANTHER" id="PTHR12110">
    <property type="entry name" value="HYDROXYPYRUVATE ISOMERASE"/>
    <property type="match status" value="1"/>
</dbReference>
<comment type="caution">
    <text evidence="2">The sequence shown here is derived from an EMBL/GenBank/DDBJ whole genome shotgun (WGS) entry which is preliminary data.</text>
</comment>
<keyword evidence="2" id="KW-0413">Isomerase</keyword>
<evidence type="ECO:0000259" key="1">
    <source>
        <dbReference type="Pfam" id="PF01261"/>
    </source>
</evidence>
<organism evidence="2 3">
    <name type="scientific">Calorimonas adulescens</name>
    <dbReference type="NCBI Taxonomy" id="2606906"/>
    <lineage>
        <taxon>Bacteria</taxon>
        <taxon>Bacillati</taxon>
        <taxon>Bacillota</taxon>
        <taxon>Clostridia</taxon>
        <taxon>Thermoanaerobacterales</taxon>
        <taxon>Thermoanaerobacteraceae</taxon>
        <taxon>Calorimonas</taxon>
    </lineage>
</organism>
<sequence length="267" mass="31463">MLGREIFLMKRKLLTGVFSWFGYIMPFKKRIELIKKAGFDAVSLWWEDEDESNRKDMPKLAREMGLIIDNVHFPYNDCNLLWISEKDVETDIIRKYFLWLEECAENNINLVVMHVENNAPFSPNEKGIENMLKLVDKAKELKLKIALENTRKNEYLDYIFKNINDENLGFCHDTSHDWLSSKGKFDSLKSWGDKLLCTHISDNDGKEDRHFLPAKGVINWDEYVKIFPKNYNGILSLEICATKDEVNSIKPEDFLKIARERIHTIFF</sequence>
<dbReference type="SUPFAM" id="SSF51658">
    <property type="entry name" value="Xylose isomerase-like"/>
    <property type="match status" value="1"/>
</dbReference>
<keyword evidence="3" id="KW-1185">Reference proteome</keyword>
<dbReference type="InterPro" id="IPR013022">
    <property type="entry name" value="Xyl_isomerase-like_TIM-brl"/>
</dbReference>
<dbReference type="Proteomes" id="UP000322976">
    <property type="component" value="Unassembled WGS sequence"/>
</dbReference>
<dbReference type="Gene3D" id="3.20.20.150">
    <property type="entry name" value="Divalent-metal-dependent TIM barrel enzymes"/>
    <property type="match status" value="1"/>
</dbReference>
<dbReference type="Pfam" id="PF01261">
    <property type="entry name" value="AP_endonuc_2"/>
    <property type="match status" value="1"/>
</dbReference>
<feature type="domain" description="Xylose isomerase-like TIM barrel" evidence="1">
    <location>
        <begin position="31"/>
        <end position="243"/>
    </location>
</feature>
<gene>
    <name evidence="2" type="ORF">FWJ32_04395</name>
</gene>
<evidence type="ECO:0000313" key="2">
    <source>
        <dbReference type="EMBL" id="TZE82525.1"/>
    </source>
</evidence>